<proteinExistence type="predicted"/>
<keyword evidence="3" id="KW-0418">Kinase</keyword>
<evidence type="ECO:0000256" key="2">
    <source>
        <dbReference type="ARBA" id="ARBA00048655"/>
    </source>
</evidence>
<keyword evidence="4" id="KW-1185">Reference proteome</keyword>
<accession>A0ABR1M7W4</accession>
<dbReference type="Proteomes" id="UP001360953">
    <property type="component" value="Unassembled WGS sequence"/>
</dbReference>
<protein>
    <recommendedName>
        <fullName evidence="1">protein-ribulosamine 3-kinase</fullName>
        <ecNumber evidence="1">2.7.1.172</ecNumber>
    </recommendedName>
</protein>
<organism evidence="3 4">
    <name type="scientific">Phyllosticta citribraziliensis</name>
    <dbReference type="NCBI Taxonomy" id="989973"/>
    <lineage>
        <taxon>Eukaryota</taxon>
        <taxon>Fungi</taxon>
        <taxon>Dikarya</taxon>
        <taxon>Ascomycota</taxon>
        <taxon>Pezizomycotina</taxon>
        <taxon>Dothideomycetes</taxon>
        <taxon>Dothideomycetes incertae sedis</taxon>
        <taxon>Botryosphaeriales</taxon>
        <taxon>Phyllostictaceae</taxon>
        <taxon>Phyllosticta</taxon>
    </lineage>
</organism>
<dbReference type="Gene3D" id="3.90.1200.10">
    <property type="match status" value="1"/>
</dbReference>
<evidence type="ECO:0000313" key="4">
    <source>
        <dbReference type="Proteomes" id="UP001360953"/>
    </source>
</evidence>
<dbReference type="EMBL" id="JBBPEH010000002">
    <property type="protein sequence ID" value="KAK7542388.1"/>
    <property type="molecule type" value="Genomic_DNA"/>
</dbReference>
<dbReference type="PANTHER" id="PTHR12149:SF8">
    <property type="entry name" value="PROTEIN-RIBULOSAMINE 3-KINASE"/>
    <property type="match status" value="1"/>
</dbReference>
<gene>
    <name evidence="3" type="ORF">J3D65DRAFT_664774</name>
</gene>
<dbReference type="PANTHER" id="PTHR12149">
    <property type="entry name" value="FRUCTOSAMINE 3 KINASE-RELATED PROTEIN"/>
    <property type="match status" value="1"/>
</dbReference>
<dbReference type="InterPro" id="IPR011009">
    <property type="entry name" value="Kinase-like_dom_sf"/>
</dbReference>
<keyword evidence="3" id="KW-0808">Transferase</keyword>
<dbReference type="GO" id="GO:0016301">
    <property type="term" value="F:kinase activity"/>
    <property type="evidence" value="ECO:0007669"/>
    <property type="project" value="UniProtKB-KW"/>
</dbReference>
<comment type="caution">
    <text evidence="3">The sequence shown here is derived from an EMBL/GenBank/DDBJ whole genome shotgun (WGS) entry which is preliminary data.</text>
</comment>
<dbReference type="GeneID" id="92035679"/>
<dbReference type="RefSeq" id="XP_066658681.1">
    <property type="nucleotide sequence ID" value="XM_066802773.1"/>
</dbReference>
<comment type="catalytic activity">
    <reaction evidence="2">
        <text>N(6)-D-ribulosyl-L-lysyl-[protein] + ATP = N(6)-(3-O-phospho-D-ribulosyl)-L-lysyl-[protein] + ADP + H(+)</text>
        <dbReference type="Rhea" id="RHEA:48432"/>
        <dbReference type="Rhea" id="RHEA-COMP:12103"/>
        <dbReference type="Rhea" id="RHEA-COMP:12104"/>
        <dbReference type="ChEBI" id="CHEBI:15378"/>
        <dbReference type="ChEBI" id="CHEBI:30616"/>
        <dbReference type="ChEBI" id="CHEBI:90418"/>
        <dbReference type="ChEBI" id="CHEBI:90420"/>
        <dbReference type="ChEBI" id="CHEBI:456216"/>
        <dbReference type="EC" id="2.7.1.172"/>
    </reaction>
    <physiologicalReaction direction="left-to-right" evidence="2">
        <dbReference type="Rhea" id="RHEA:48433"/>
    </physiologicalReaction>
</comment>
<evidence type="ECO:0000313" key="3">
    <source>
        <dbReference type="EMBL" id="KAK7542388.1"/>
    </source>
</evidence>
<dbReference type="Pfam" id="PF03881">
    <property type="entry name" value="Fructosamin_kin"/>
    <property type="match status" value="1"/>
</dbReference>
<dbReference type="SUPFAM" id="SSF56112">
    <property type="entry name" value="Protein kinase-like (PK-like)"/>
    <property type="match status" value="1"/>
</dbReference>
<name>A0ABR1M7W4_9PEZI</name>
<dbReference type="EC" id="2.7.1.172" evidence="1"/>
<reference evidence="3 4" key="1">
    <citation type="submission" date="2024-04" db="EMBL/GenBank/DDBJ databases">
        <title>Phyllosticta paracitricarpa is synonymous to the EU quarantine fungus P. citricarpa based on phylogenomic analyses.</title>
        <authorList>
            <consortium name="Lawrence Berkeley National Laboratory"/>
            <person name="Van ingen-buijs V.A."/>
            <person name="Van westerhoven A.C."/>
            <person name="Haridas S."/>
            <person name="Skiadas P."/>
            <person name="Martin F."/>
            <person name="Groenewald J.Z."/>
            <person name="Crous P.W."/>
            <person name="Seidl M.F."/>
        </authorList>
    </citation>
    <scope>NUCLEOTIDE SEQUENCE [LARGE SCALE GENOMIC DNA]</scope>
    <source>
        <strain evidence="3 4">CPC 17464</strain>
    </source>
</reference>
<sequence>MSRSVSTRLENVESGPYTTSSDFVVDENVVAKFPAGSRVRSAIRLAKSTWTTTARLRVEFPGGCEREFFLKAATEDAGKALAKGEFHAMSEIFKVAPDMVPRPWSWGKYATGHPETYFLLSEFVDMDECVPDPDQLCRKLSRLHQESKSPTGQFGFHTVTCQGQTPQAVSWESSWTAFFLKLLRHVVRLDFETNGYWEELDVLERRVIAQVIPKLIGALERDGRRVKPCLIHADLWEGNTGTSRKTGEVFIFDAASIYAHNEMETGNWRCHYNKIHRKVYRDTYLRYVRPSEPLDQWDDRNRMYCIYFNMMFSVNHHRAGHAVRQTAYDDMYFLVDKYAPFPSNEGPARLLESERVSLSAERDHTASDSWKI</sequence>
<dbReference type="InterPro" id="IPR016477">
    <property type="entry name" value="Fructo-/Ketosamine-3-kinase"/>
</dbReference>
<evidence type="ECO:0000256" key="1">
    <source>
        <dbReference type="ARBA" id="ARBA00011961"/>
    </source>
</evidence>